<evidence type="ECO:0000313" key="2">
    <source>
        <dbReference type="EMBL" id="CAL8129922.1"/>
    </source>
</evidence>
<feature type="transmembrane region" description="Helical" evidence="1">
    <location>
        <begin position="387"/>
        <end position="410"/>
    </location>
</feature>
<accession>A0ABP1RL63</accession>
<feature type="transmembrane region" description="Helical" evidence="1">
    <location>
        <begin position="166"/>
        <end position="188"/>
    </location>
</feature>
<gene>
    <name evidence="2" type="ORF">ODALV1_LOCUS23484</name>
</gene>
<sequence length="489" mass="56141">MYVKANHIKNTTSSNIKFFIRKTAQLHLENKVIKTALLLVIESTELWLTYKFQINEFSELEKLVSVVQVQLTGNNNIFFLPKEIMGSSLLLKCFSLHQTLTIPYFPHRSAWSTSLKQWKFESNIQKLIPFYLLYSFSFLLFNSCSLLVICSSLWLHPGLFHAKQILVSILLIVTSLFTLVVELPLLLYGNEFIAAVNAYIPLDIRLSPNQRTCKKASFFGEIRKFLRKEAFDEAGIVLYLLILVVCFNFFTLPIILVHLNLDPIHLGITALFPGQYFKWSLPVRISVKVFSLASTWVGSQAIGQSIRVLIVLPMGGLAFFQRVFRKTLNQVDLYHGAIQIFMQLRITFAMMNSVLKLTFTMYLSTACITFIMCMVTNIKGWRILPPFIYWMSPMLTMCVTTCLLFVLGFGGDLYRMSEEMLSKWKRQLATTSSGAWDRKVARKSLRMCRRIAIPVGDIGVIDRDIKINYINNMLNFTIDALVTTDKLLN</sequence>
<feature type="transmembrane region" description="Helical" evidence="1">
    <location>
        <begin position="236"/>
        <end position="259"/>
    </location>
</feature>
<keyword evidence="1" id="KW-0472">Membrane</keyword>
<name>A0ABP1RL63_9HEXA</name>
<dbReference type="Proteomes" id="UP001642540">
    <property type="component" value="Unassembled WGS sequence"/>
</dbReference>
<proteinExistence type="predicted"/>
<feature type="transmembrane region" description="Helical" evidence="1">
    <location>
        <begin position="131"/>
        <end position="154"/>
    </location>
</feature>
<keyword evidence="1" id="KW-1133">Transmembrane helix</keyword>
<dbReference type="EMBL" id="CAXLJM020000079">
    <property type="protein sequence ID" value="CAL8129922.1"/>
    <property type="molecule type" value="Genomic_DNA"/>
</dbReference>
<reference evidence="2 3" key="1">
    <citation type="submission" date="2024-08" db="EMBL/GenBank/DDBJ databases">
        <authorList>
            <person name="Cucini C."/>
            <person name="Frati F."/>
        </authorList>
    </citation>
    <scope>NUCLEOTIDE SEQUENCE [LARGE SCALE GENOMIC DNA]</scope>
</reference>
<feature type="transmembrane region" description="Helical" evidence="1">
    <location>
        <begin position="362"/>
        <end position="381"/>
    </location>
</feature>
<evidence type="ECO:0008006" key="4">
    <source>
        <dbReference type="Google" id="ProtNLM"/>
    </source>
</evidence>
<keyword evidence="3" id="KW-1185">Reference proteome</keyword>
<organism evidence="2 3">
    <name type="scientific">Orchesella dallaii</name>
    <dbReference type="NCBI Taxonomy" id="48710"/>
    <lineage>
        <taxon>Eukaryota</taxon>
        <taxon>Metazoa</taxon>
        <taxon>Ecdysozoa</taxon>
        <taxon>Arthropoda</taxon>
        <taxon>Hexapoda</taxon>
        <taxon>Collembola</taxon>
        <taxon>Entomobryomorpha</taxon>
        <taxon>Entomobryoidea</taxon>
        <taxon>Orchesellidae</taxon>
        <taxon>Orchesellinae</taxon>
        <taxon>Orchesella</taxon>
    </lineage>
</organism>
<evidence type="ECO:0000256" key="1">
    <source>
        <dbReference type="SAM" id="Phobius"/>
    </source>
</evidence>
<keyword evidence="1" id="KW-0812">Transmembrane</keyword>
<evidence type="ECO:0000313" key="3">
    <source>
        <dbReference type="Proteomes" id="UP001642540"/>
    </source>
</evidence>
<protein>
    <recommendedName>
        <fullName evidence="4">Odorant receptor</fullName>
    </recommendedName>
</protein>
<feature type="transmembrane region" description="Helical" evidence="1">
    <location>
        <begin position="306"/>
        <end position="324"/>
    </location>
</feature>
<comment type="caution">
    <text evidence="2">The sequence shown here is derived from an EMBL/GenBank/DDBJ whole genome shotgun (WGS) entry which is preliminary data.</text>
</comment>